<dbReference type="InterPro" id="IPR000792">
    <property type="entry name" value="Tscrpt_reg_LuxR_C"/>
</dbReference>
<dbReference type="InterPro" id="IPR016032">
    <property type="entry name" value="Sig_transdc_resp-reg_C-effctor"/>
</dbReference>
<dbReference type="SUPFAM" id="SSF46894">
    <property type="entry name" value="C-terminal effector domain of the bipartite response regulators"/>
    <property type="match status" value="1"/>
</dbReference>
<protein>
    <submittedName>
        <fullName evidence="4">DNA-binding CsgD family transcriptional regulator</fullName>
    </submittedName>
</protein>
<dbReference type="SMART" id="SM00421">
    <property type="entry name" value="HTH_LUXR"/>
    <property type="match status" value="1"/>
</dbReference>
<evidence type="ECO:0000256" key="2">
    <source>
        <dbReference type="ARBA" id="ARBA00022840"/>
    </source>
</evidence>
<dbReference type="InterPro" id="IPR027417">
    <property type="entry name" value="P-loop_NTPase"/>
</dbReference>
<dbReference type="PANTHER" id="PTHR16305">
    <property type="entry name" value="TESTICULAR SOLUBLE ADENYLYL CYCLASE"/>
    <property type="match status" value="1"/>
</dbReference>
<feature type="domain" description="HTH luxR-type" evidence="3">
    <location>
        <begin position="850"/>
        <end position="914"/>
    </location>
</feature>
<dbReference type="Pfam" id="PF00196">
    <property type="entry name" value="GerE"/>
    <property type="match status" value="1"/>
</dbReference>
<dbReference type="PROSITE" id="PS00622">
    <property type="entry name" value="HTH_LUXR_1"/>
    <property type="match status" value="1"/>
</dbReference>
<accession>A0ABR9LUX3</accession>
<evidence type="ECO:0000313" key="5">
    <source>
        <dbReference type="Proteomes" id="UP000633509"/>
    </source>
</evidence>
<evidence type="ECO:0000256" key="1">
    <source>
        <dbReference type="ARBA" id="ARBA00022741"/>
    </source>
</evidence>
<keyword evidence="5" id="KW-1185">Reference proteome</keyword>
<name>A0ABR9LUX3_9ACTN</name>
<dbReference type="InterPro" id="IPR036388">
    <property type="entry name" value="WH-like_DNA-bd_sf"/>
</dbReference>
<dbReference type="InterPro" id="IPR041664">
    <property type="entry name" value="AAA_16"/>
</dbReference>
<dbReference type="Proteomes" id="UP000633509">
    <property type="component" value="Unassembled WGS sequence"/>
</dbReference>
<gene>
    <name evidence="4" type="ORF">H4W80_002711</name>
</gene>
<dbReference type="PRINTS" id="PR00038">
    <property type="entry name" value="HTHLUXR"/>
</dbReference>
<keyword evidence="1" id="KW-0547">Nucleotide-binding</keyword>
<dbReference type="PROSITE" id="PS50043">
    <property type="entry name" value="HTH_LUXR_2"/>
    <property type="match status" value="1"/>
</dbReference>
<dbReference type="EMBL" id="JADBEK010000001">
    <property type="protein sequence ID" value="MBE1584453.1"/>
    <property type="molecule type" value="Genomic_DNA"/>
</dbReference>
<dbReference type="GO" id="GO:0003677">
    <property type="term" value="F:DNA binding"/>
    <property type="evidence" value="ECO:0007669"/>
    <property type="project" value="UniProtKB-KW"/>
</dbReference>
<dbReference type="Gene3D" id="1.10.10.10">
    <property type="entry name" value="Winged helix-like DNA-binding domain superfamily/Winged helix DNA-binding domain"/>
    <property type="match status" value="1"/>
</dbReference>
<dbReference type="PANTHER" id="PTHR16305:SF35">
    <property type="entry name" value="TRANSCRIPTIONAL ACTIVATOR DOMAIN"/>
    <property type="match status" value="1"/>
</dbReference>
<organism evidence="4 5">
    <name type="scientific">Nonomuraea angiospora</name>
    <dbReference type="NCBI Taxonomy" id="46172"/>
    <lineage>
        <taxon>Bacteria</taxon>
        <taxon>Bacillati</taxon>
        <taxon>Actinomycetota</taxon>
        <taxon>Actinomycetes</taxon>
        <taxon>Streptosporangiales</taxon>
        <taxon>Streptosporangiaceae</taxon>
        <taxon>Nonomuraea</taxon>
    </lineage>
</organism>
<dbReference type="SUPFAM" id="SSF52540">
    <property type="entry name" value="P-loop containing nucleoside triphosphate hydrolases"/>
    <property type="match status" value="1"/>
</dbReference>
<evidence type="ECO:0000313" key="4">
    <source>
        <dbReference type="EMBL" id="MBE1584453.1"/>
    </source>
</evidence>
<dbReference type="RefSeq" id="WP_192785375.1">
    <property type="nucleotide sequence ID" value="NZ_JADBEK010000001.1"/>
</dbReference>
<dbReference type="Pfam" id="PF13191">
    <property type="entry name" value="AAA_16"/>
    <property type="match status" value="1"/>
</dbReference>
<reference evidence="4 5" key="1">
    <citation type="submission" date="2020-10" db="EMBL/GenBank/DDBJ databases">
        <title>Sequencing the genomes of 1000 actinobacteria strains.</title>
        <authorList>
            <person name="Klenk H.-P."/>
        </authorList>
    </citation>
    <scope>NUCLEOTIDE SEQUENCE [LARGE SCALE GENOMIC DNA]</scope>
    <source>
        <strain evidence="4 5">DSM 43173</strain>
    </source>
</reference>
<keyword evidence="2" id="KW-0067">ATP-binding</keyword>
<proteinExistence type="predicted"/>
<sequence>MLHGRVAEKAEIDKLLQSLREGGSGALVIAGEVGIGKSALAQYAAEQARGMELLRTTGVESEAELPFAGLHLLLKPVLDRVDALPSRQAAALRGAFGLGDPPGENRFLVGLATLTLLSDLAAERPLLCLIDDAHWLDRPSIEALTFTARRLGSEGLALIFAIRDGERDVQPLGMPGLRLGALARTEAAALLAEHAPDLAPHVRDRLLDDAEGNPLALVELPRRLTPEQRAGSLFPLDIGRGMLPPAGRVRLAFESRIDRLPEPSKAILLVASADTSGDLEPILRAADMFGASVADLDPVQAAGLVTLDGRKVMFRHPLIRTVALQTAPFGRRIAAHRALAAALIGDRDGDRRAWHLAAAATGPDDQAAAELEAAAQRARATNGYAAAGAAYERAAELTGEVSARARRLGEAAALAVASGRLDRAVTLAEAAADLTGTPSALAELDRVRAVVEAQRGSPEEAGHLLITGAERITGTDPGKAAAMLVEAVRGALLAGSPAVAGQAVGRLRRLSAPPGSFACRFGAAMTEVVDFFTGRQPGDFEAARAAIAEARRTHGGEWSDRLSAACIAFAMGDSAASAELAGRLVEEYRAHGMVELLPGALELRAQARLFLGECLDAVIDVSEGLQVAADIGRDQGSGRLTAVGAVLAAITGDEKRCRELAEEATSFGESRGLRMSAAMGTWALGLLDLGLGRHEAALEHLRGLSRGRHRHALVEIMAAEDLVEAAVRTGSGAAAECLGPLQEWASSVRQPWADAVVLRCRALTGTRQEAEELFQAALRFHDKAQHSFSQARTELSYGEWLRRARRRGEAQHLLRNAMDRFQRLGAVPWAARALGELRASGDVTVPRSRAADRLGSLTAQELQVVRLAAQGRTNREIAEQLFLSVRTVGSHLYRAYPKLGVSSRGELADVVRTD</sequence>
<keyword evidence="4" id="KW-0238">DNA-binding</keyword>
<comment type="caution">
    <text evidence="4">The sequence shown here is derived from an EMBL/GenBank/DDBJ whole genome shotgun (WGS) entry which is preliminary data.</text>
</comment>
<evidence type="ECO:0000259" key="3">
    <source>
        <dbReference type="PROSITE" id="PS50043"/>
    </source>
</evidence>
<dbReference type="CDD" id="cd06170">
    <property type="entry name" value="LuxR_C_like"/>
    <property type="match status" value="1"/>
</dbReference>